<evidence type="ECO:0000259" key="5">
    <source>
        <dbReference type="PROSITE" id="PS50893"/>
    </source>
</evidence>
<dbReference type="CDD" id="cd10147">
    <property type="entry name" value="Wzt_C-like"/>
    <property type="match status" value="1"/>
</dbReference>
<evidence type="ECO:0000256" key="2">
    <source>
        <dbReference type="ARBA" id="ARBA00022448"/>
    </source>
</evidence>
<proteinExistence type="inferred from homology"/>
<feature type="domain" description="ABC transporter" evidence="5">
    <location>
        <begin position="29"/>
        <end position="251"/>
    </location>
</feature>
<reference evidence="6 7" key="1">
    <citation type="submission" date="2018-12" db="EMBL/GenBank/DDBJ databases">
        <authorList>
            <consortium name="Pathogen Informatics"/>
        </authorList>
    </citation>
    <scope>NUCLEOTIDE SEQUENCE [LARGE SCALE GENOMIC DNA]</scope>
    <source>
        <strain evidence="6 7">NCTC11636</strain>
    </source>
</reference>
<keyword evidence="7" id="KW-1185">Reference proteome</keyword>
<dbReference type="InterPro" id="IPR003593">
    <property type="entry name" value="AAA+_ATPase"/>
</dbReference>
<dbReference type="InterPro" id="IPR029439">
    <property type="entry name" value="Wzt_C"/>
</dbReference>
<gene>
    <name evidence="6" type="primary">tagH_1</name>
    <name evidence="6" type="ORF">NCTC11636_02369</name>
</gene>
<dbReference type="Gene3D" id="2.70.50.60">
    <property type="entry name" value="abc- transporter (atp binding component) like domain"/>
    <property type="match status" value="1"/>
</dbReference>
<dbReference type="OrthoDB" id="9778870at2"/>
<dbReference type="GO" id="GO:0016020">
    <property type="term" value="C:membrane"/>
    <property type="evidence" value="ECO:0007669"/>
    <property type="project" value="InterPro"/>
</dbReference>
<dbReference type="SMART" id="SM00382">
    <property type="entry name" value="AAA"/>
    <property type="match status" value="1"/>
</dbReference>
<keyword evidence="2" id="KW-0813">Transport</keyword>
<dbReference type="PANTHER" id="PTHR46743">
    <property type="entry name" value="TEICHOIC ACIDS EXPORT ATP-BINDING PROTEIN TAGH"/>
    <property type="match status" value="1"/>
</dbReference>
<keyword evidence="6" id="KW-0378">Hydrolase</keyword>
<keyword evidence="4 6" id="KW-0067">ATP-binding</keyword>
<dbReference type="InterPro" id="IPR015860">
    <property type="entry name" value="ABC_transpr_TagH-like"/>
</dbReference>
<evidence type="ECO:0000313" key="6">
    <source>
        <dbReference type="EMBL" id="VEG29897.1"/>
    </source>
</evidence>
<dbReference type="EC" id="3.6.3.40" evidence="6"/>
<protein>
    <submittedName>
        <fullName evidence="6">Teichoic acids export ATP-binding protein TagH</fullName>
        <ecNumber evidence="6">3.6.3.40</ecNumber>
    </submittedName>
</protein>
<evidence type="ECO:0000256" key="1">
    <source>
        <dbReference type="ARBA" id="ARBA00005417"/>
    </source>
</evidence>
<dbReference type="GO" id="GO:0016887">
    <property type="term" value="F:ATP hydrolysis activity"/>
    <property type="evidence" value="ECO:0007669"/>
    <property type="project" value="InterPro"/>
</dbReference>
<dbReference type="GO" id="GO:0140359">
    <property type="term" value="F:ABC-type transporter activity"/>
    <property type="evidence" value="ECO:0007669"/>
    <property type="project" value="InterPro"/>
</dbReference>
<accession>A0A448HJL4</accession>
<dbReference type="SUPFAM" id="SSF52540">
    <property type="entry name" value="P-loop containing nucleoside triphosphate hydrolases"/>
    <property type="match status" value="1"/>
</dbReference>
<dbReference type="KEGG" id="ahw:NCTC11636_02369"/>
<dbReference type="AlphaFoldDB" id="A0A448HJL4"/>
<dbReference type="InterPro" id="IPR050683">
    <property type="entry name" value="Bact_Polysacc_Export_ATP-bd"/>
</dbReference>
<dbReference type="Gene3D" id="3.40.50.300">
    <property type="entry name" value="P-loop containing nucleotide triphosphate hydrolases"/>
    <property type="match status" value="1"/>
</dbReference>
<evidence type="ECO:0000313" key="7">
    <source>
        <dbReference type="Proteomes" id="UP000266895"/>
    </source>
</evidence>
<dbReference type="GO" id="GO:0005524">
    <property type="term" value="F:ATP binding"/>
    <property type="evidence" value="ECO:0007669"/>
    <property type="project" value="UniProtKB-KW"/>
</dbReference>
<dbReference type="Proteomes" id="UP000266895">
    <property type="component" value="Chromosome"/>
</dbReference>
<dbReference type="InterPro" id="IPR003439">
    <property type="entry name" value="ABC_transporter-like_ATP-bd"/>
</dbReference>
<dbReference type="Pfam" id="PF00005">
    <property type="entry name" value="ABC_tran"/>
    <property type="match status" value="1"/>
</dbReference>
<dbReference type="CDD" id="cd03220">
    <property type="entry name" value="ABC_KpsT_Wzt"/>
    <property type="match status" value="1"/>
</dbReference>
<evidence type="ECO:0000256" key="3">
    <source>
        <dbReference type="ARBA" id="ARBA00022741"/>
    </source>
</evidence>
<dbReference type="PANTHER" id="PTHR46743:SF2">
    <property type="entry name" value="TEICHOIC ACIDS EXPORT ATP-BINDING PROTEIN TAGH"/>
    <property type="match status" value="1"/>
</dbReference>
<name>A0A448HJL4_9ACTO</name>
<dbReference type="RefSeq" id="WP_126383356.1">
    <property type="nucleotide sequence ID" value="NZ_LR134350.1"/>
</dbReference>
<dbReference type="EMBL" id="LR134350">
    <property type="protein sequence ID" value="VEG29897.1"/>
    <property type="molecule type" value="Genomic_DNA"/>
</dbReference>
<keyword evidence="3" id="KW-0547">Nucleotide-binding</keyword>
<organism evidence="6 7">
    <name type="scientific">Actinomyces howellii</name>
    <dbReference type="NCBI Taxonomy" id="52771"/>
    <lineage>
        <taxon>Bacteria</taxon>
        <taxon>Bacillati</taxon>
        <taxon>Actinomycetota</taxon>
        <taxon>Actinomycetes</taxon>
        <taxon>Actinomycetales</taxon>
        <taxon>Actinomycetaceae</taxon>
        <taxon>Actinomyces</taxon>
    </lineage>
</organism>
<evidence type="ECO:0000256" key="4">
    <source>
        <dbReference type="ARBA" id="ARBA00022840"/>
    </source>
</evidence>
<sequence length="408" mass="44207">MTTTTTEAAISVESLSKTFRVYQERNNTLKSALLRRRTAAYRDFAALKDVSLEIPQGSTFALVGDNGSGKSTLLKCLARILVPDAGTITRRGRMAAMLEVGSGFHPELSGRDNVYLNGSILGMNRREIDRKFDEIVAFSGVEEFIDQPVKNYSSGMYVRLGFSVAIHTEPDIMLVDEILAVGDASFQDKCAEKFAEFRRDGRTVVVVSHSLPQLRSMADQAAYLDHGVLQEVGPARTVLEKYADAARSNIRIDDEGRVRWGTSDALVSRVEVLTADGHETGSVVATGDPVLLRLHFTARRPVEAPSIVLSVDTIEGVKLWSSFSADQGVELGTLNGAGHIDLLIPHLPLQPGSFPVHGGILDAGGTRVVDFVREIAWLQVTGGPVHEAGGPVAMEGVWEPGGDRRTAR</sequence>
<comment type="similarity">
    <text evidence="1">Belongs to the ABC transporter superfamily.</text>
</comment>
<dbReference type="PROSITE" id="PS50893">
    <property type="entry name" value="ABC_TRANSPORTER_2"/>
    <property type="match status" value="1"/>
</dbReference>
<dbReference type="InterPro" id="IPR027417">
    <property type="entry name" value="P-loop_NTPase"/>
</dbReference>
<dbReference type="Pfam" id="PF14524">
    <property type="entry name" value="Wzt_C"/>
    <property type="match status" value="1"/>
</dbReference>